<dbReference type="InterPro" id="IPR023753">
    <property type="entry name" value="FAD/NAD-binding_dom"/>
</dbReference>
<dbReference type="EMBL" id="BMMD01000020">
    <property type="protein sequence ID" value="GGJ89800.1"/>
    <property type="molecule type" value="Genomic_DNA"/>
</dbReference>
<dbReference type="PROSITE" id="PS00076">
    <property type="entry name" value="PYRIDINE_REDOX_1"/>
    <property type="match status" value="1"/>
</dbReference>
<comment type="similarity">
    <text evidence="2">Belongs to the class-I pyridine nucleotide-disulfide oxidoreductase family.</text>
</comment>
<feature type="domain" description="FAD/NAD(P)-binding" evidence="10">
    <location>
        <begin position="8"/>
        <end position="120"/>
    </location>
</feature>
<keyword evidence="7" id="KW-1015">Disulfide bond</keyword>
<name>A0A917PSF1_9MICO</name>
<dbReference type="InterPro" id="IPR036188">
    <property type="entry name" value="FAD/NAD-bd_sf"/>
</dbReference>
<dbReference type="PANTHER" id="PTHR43014:SF2">
    <property type="entry name" value="MERCURIC REDUCTASE"/>
    <property type="match status" value="1"/>
</dbReference>
<feature type="compositionally biased region" description="Basic and acidic residues" evidence="9">
    <location>
        <begin position="138"/>
        <end position="151"/>
    </location>
</feature>
<organism evidence="11 12">
    <name type="scientific">Agromyces bauzanensis</name>
    <dbReference type="NCBI Taxonomy" id="1308924"/>
    <lineage>
        <taxon>Bacteria</taxon>
        <taxon>Bacillati</taxon>
        <taxon>Actinomycetota</taxon>
        <taxon>Actinomycetes</taxon>
        <taxon>Micrococcales</taxon>
        <taxon>Microbacteriaceae</taxon>
        <taxon>Agromyces</taxon>
    </lineage>
</organism>
<evidence type="ECO:0000256" key="5">
    <source>
        <dbReference type="ARBA" id="ARBA00022857"/>
    </source>
</evidence>
<dbReference type="AlphaFoldDB" id="A0A917PSF1"/>
<evidence type="ECO:0000313" key="12">
    <source>
        <dbReference type="Proteomes" id="UP000636956"/>
    </source>
</evidence>
<dbReference type="PANTHER" id="PTHR43014">
    <property type="entry name" value="MERCURIC REDUCTASE"/>
    <property type="match status" value="1"/>
</dbReference>
<protein>
    <recommendedName>
        <fullName evidence="10">FAD/NAD(P)-binding domain-containing protein</fullName>
    </recommendedName>
</protein>
<evidence type="ECO:0000313" key="11">
    <source>
        <dbReference type="EMBL" id="GGJ89800.1"/>
    </source>
</evidence>
<dbReference type="PRINTS" id="PR00411">
    <property type="entry name" value="PNDRDTASEI"/>
</dbReference>
<sequence length="170" mass="17603">MPDSAVWDLVVIGGGSAGLVASKTAAGFGASVLLVERARLGGDCLWTGCVPSKALIAAAHEVHSATRSGRPATLASSSASFRTAMASVDRAIQTIAPVDSREALEAEDVAVMTGDARFTSDRTLTVDGTEVRFPAGAPRDRDLTNSPGDRRGRSRAFPHQRGLLGADRAT</sequence>
<evidence type="ECO:0000256" key="3">
    <source>
        <dbReference type="ARBA" id="ARBA00022630"/>
    </source>
</evidence>
<evidence type="ECO:0000256" key="7">
    <source>
        <dbReference type="ARBA" id="ARBA00023157"/>
    </source>
</evidence>
<keyword evidence="4" id="KW-0274">FAD</keyword>
<dbReference type="Proteomes" id="UP000636956">
    <property type="component" value="Unassembled WGS sequence"/>
</dbReference>
<accession>A0A917PSF1</accession>
<evidence type="ECO:0000259" key="10">
    <source>
        <dbReference type="Pfam" id="PF07992"/>
    </source>
</evidence>
<evidence type="ECO:0000256" key="9">
    <source>
        <dbReference type="SAM" id="MobiDB-lite"/>
    </source>
</evidence>
<proteinExistence type="inferred from homology"/>
<keyword evidence="3" id="KW-0285">Flavoprotein</keyword>
<dbReference type="Pfam" id="PF07992">
    <property type="entry name" value="Pyr_redox_2"/>
    <property type="match status" value="1"/>
</dbReference>
<keyword evidence="8" id="KW-0676">Redox-active center</keyword>
<evidence type="ECO:0000256" key="1">
    <source>
        <dbReference type="ARBA" id="ARBA00001974"/>
    </source>
</evidence>
<keyword evidence="5" id="KW-0521">NADP</keyword>
<evidence type="ECO:0000256" key="2">
    <source>
        <dbReference type="ARBA" id="ARBA00007532"/>
    </source>
</evidence>
<dbReference type="GO" id="GO:0016668">
    <property type="term" value="F:oxidoreductase activity, acting on a sulfur group of donors, NAD(P) as acceptor"/>
    <property type="evidence" value="ECO:0007669"/>
    <property type="project" value="InterPro"/>
</dbReference>
<feature type="region of interest" description="Disordered" evidence="9">
    <location>
        <begin position="132"/>
        <end position="170"/>
    </location>
</feature>
<dbReference type="GO" id="GO:0050660">
    <property type="term" value="F:flavin adenine dinucleotide binding"/>
    <property type="evidence" value="ECO:0007669"/>
    <property type="project" value="TreeGrafter"/>
</dbReference>
<reference evidence="11" key="2">
    <citation type="submission" date="2020-09" db="EMBL/GenBank/DDBJ databases">
        <authorList>
            <person name="Sun Q."/>
            <person name="Zhou Y."/>
        </authorList>
    </citation>
    <scope>NUCLEOTIDE SEQUENCE</scope>
    <source>
        <strain evidence="11">CGMCC 1.8984</strain>
    </source>
</reference>
<dbReference type="Gene3D" id="3.50.50.60">
    <property type="entry name" value="FAD/NAD(P)-binding domain"/>
    <property type="match status" value="1"/>
</dbReference>
<evidence type="ECO:0000256" key="6">
    <source>
        <dbReference type="ARBA" id="ARBA00023002"/>
    </source>
</evidence>
<keyword evidence="6" id="KW-0560">Oxidoreductase</keyword>
<reference evidence="11" key="1">
    <citation type="journal article" date="2014" name="Int. J. Syst. Evol. Microbiol.">
        <title>Complete genome sequence of Corynebacterium casei LMG S-19264T (=DSM 44701T), isolated from a smear-ripened cheese.</title>
        <authorList>
            <consortium name="US DOE Joint Genome Institute (JGI-PGF)"/>
            <person name="Walter F."/>
            <person name="Albersmeier A."/>
            <person name="Kalinowski J."/>
            <person name="Ruckert C."/>
        </authorList>
    </citation>
    <scope>NUCLEOTIDE SEQUENCE</scope>
    <source>
        <strain evidence="11">CGMCC 1.8984</strain>
    </source>
</reference>
<evidence type="ECO:0000256" key="8">
    <source>
        <dbReference type="ARBA" id="ARBA00023284"/>
    </source>
</evidence>
<gene>
    <name evidence="11" type="ORF">GCM10011372_30410</name>
</gene>
<comment type="caution">
    <text evidence="11">The sequence shown here is derived from an EMBL/GenBank/DDBJ whole genome shotgun (WGS) entry which is preliminary data.</text>
</comment>
<dbReference type="GO" id="GO:0003955">
    <property type="term" value="F:NAD(P)H dehydrogenase (quinone) activity"/>
    <property type="evidence" value="ECO:0007669"/>
    <property type="project" value="TreeGrafter"/>
</dbReference>
<comment type="cofactor">
    <cofactor evidence="1">
        <name>FAD</name>
        <dbReference type="ChEBI" id="CHEBI:57692"/>
    </cofactor>
</comment>
<dbReference type="SUPFAM" id="SSF51905">
    <property type="entry name" value="FAD/NAD(P)-binding domain"/>
    <property type="match status" value="1"/>
</dbReference>
<evidence type="ECO:0000256" key="4">
    <source>
        <dbReference type="ARBA" id="ARBA00022827"/>
    </source>
</evidence>
<keyword evidence="12" id="KW-1185">Reference proteome</keyword>
<dbReference type="InterPro" id="IPR012999">
    <property type="entry name" value="Pyr_OxRdtase_I_AS"/>
</dbReference>
<dbReference type="RefSeq" id="WP_268236999.1">
    <property type="nucleotide sequence ID" value="NZ_BAABFW010000014.1"/>
</dbReference>